<dbReference type="OrthoDB" id="5329005at2"/>
<dbReference type="GO" id="GO:0004190">
    <property type="term" value="F:aspartic-type endopeptidase activity"/>
    <property type="evidence" value="ECO:0007669"/>
    <property type="project" value="InterPro"/>
</dbReference>
<dbReference type="PATRIC" id="fig|1581420.6.peg.2813"/>
<dbReference type="PANTHER" id="PTHR36506">
    <property type="entry name" value="PREFLAGELLIN PEPTIDASE"/>
    <property type="match status" value="1"/>
</dbReference>
<dbReference type="PANTHER" id="PTHR36506:SF1">
    <property type="entry name" value="PREFLAGELLIN PEPTIDASE"/>
    <property type="match status" value="1"/>
</dbReference>
<dbReference type="InterPro" id="IPR052218">
    <property type="entry name" value="Preflagellin_Peptidase"/>
</dbReference>
<evidence type="ECO:0000256" key="3">
    <source>
        <dbReference type="ARBA" id="ARBA00022692"/>
    </source>
</evidence>
<feature type="transmembrane region" description="Helical" evidence="6">
    <location>
        <begin position="94"/>
        <end position="115"/>
    </location>
</feature>
<keyword evidence="4 6" id="KW-1133">Transmembrane helix</keyword>
<accession>A0A0G9MKL8</accession>
<feature type="domain" description="Prepilin type IV endopeptidase peptidase" evidence="7">
    <location>
        <begin position="9"/>
        <end position="110"/>
    </location>
</feature>
<evidence type="ECO:0000313" key="8">
    <source>
        <dbReference type="EMBL" id="KLE31230.1"/>
    </source>
</evidence>
<evidence type="ECO:0000256" key="4">
    <source>
        <dbReference type="ARBA" id="ARBA00022989"/>
    </source>
</evidence>
<comment type="caution">
    <text evidence="8">The sequence shown here is derived from an EMBL/GenBank/DDBJ whole genome shotgun (WGS) entry which is preliminary data.</text>
</comment>
<keyword evidence="5 6" id="KW-0472">Membrane</keyword>
<feature type="transmembrane region" description="Helical" evidence="6">
    <location>
        <begin position="55"/>
        <end position="74"/>
    </location>
</feature>
<gene>
    <name evidence="8" type="ORF">AAW00_13750</name>
</gene>
<organism evidence="8 9">
    <name type="scientific">Aurantiacibacter luteus</name>
    <dbReference type="NCBI Taxonomy" id="1581420"/>
    <lineage>
        <taxon>Bacteria</taxon>
        <taxon>Pseudomonadati</taxon>
        <taxon>Pseudomonadota</taxon>
        <taxon>Alphaproteobacteria</taxon>
        <taxon>Sphingomonadales</taxon>
        <taxon>Erythrobacteraceae</taxon>
        <taxon>Aurantiacibacter</taxon>
    </lineage>
</organism>
<dbReference type="Gene3D" id="1.20.120.1220">
    <property type="match status" value="1"/>
</dbReference>
<keyword evidence="3 6" id="KW-0812">Transmembrane</keyword>
<dbReference type="Proteomes" id="UP000053464">
    <property type="component" value="Unassembled WGS sequence"/>
</dbReference>
<dbReference type="Pfam" id="PF01478">
    <property type="entry name" value="Peptidase_A24"/>
    <property type="match status" value="1"/>
</dbReference>
<evidence type="ECO:0000256" key="1">
    <source>
        <dbReference type="ARBA" id="ARBA00004651"/>
    </source>
</evidence>
<feature type="transmembrane region" description="Helical" evidence="6">
    <location>
        <begin position="28"/>
        <end position="48"/>
    </location>
</feature>
<name>A0A0G9MKL8_9SPHN</name>
<comment type="subcellular location">
    <subcellularLocation>
        <location evidence="1">Cell membrane</location>
        <topology evidence="1">Multi-pass membrane protein</topology>
    </subcellularLocation>
</comment>
<dbReference type="AlphaFoldDB" id="A0A0G9MKL8"/>
<dbReference type="RefSeq" id="WP_047005034.1">
    <property type="nucleotide sequence ID" value="NZ_LBHB01000006.1"/>
</dbReference>
<evidence type="ECO:0000259" key="7">
    <source>
        <dbReference type="Pfam" id="PF01478"/>
    </source>
</evidence>
<evidence type="ECO:0000256" key="6">
    <source>
        <dbReference type="SAM" id="Phobius"/>
    </source>
</evidence>
<evidence type="ECO:0000256" key="2">
    <source>
        <dbReference type="ARBA" id="ARBA00022475"/>
    </source>
</evidence>
<evidence type="ECO:0000313" key="9">
    <source>
        <dbReference type="Proteomes" id="UP000053464"/>
    </source>
</evidence>
<protein>
    <recommendedName>
        <fullName evidence="7">Prepilin type IV endopeptidase peptidase domain-containing protein</fullName>
    </recommendedName>
</protein>
<proteinExistence type="predicted"/>
<evidence type="ECO:0000256" key="5">
    <source>
        <dbReference type="ARBA" id="ARBA00023136"/>
    </source>
</evidence>
<feature type="transmembrane region" description="Helical" evidence="6">
    <location>
        <begin position="127"/>
        <end position="147"/>
    </location>
</feature>
<dbReference type="STRING" id="1581420.AAW00_13750"/>
<reference evidence="8 9" key="1">
    <citation type="submission" date="2015-04" db="EMBL/GenBank/DDBJ databases">
        <title>The draft genome sequence of Erythrobacter luteus KA37.</title>
        <authorList>
            <person name="Zhuang L."/>
            <person name="Liu Y."/>
            <person name="Shao Z."/>
        </authorList>
    </citation>
    <scope>NUCLEOTIDE SEQUENCE [LARGE SCALE GENOMIC DNA]</scope>
    <source>
        <strain evidence="8 9">KA37</strain>
    </source>
</reference>
<sequence length="152" mass="15760">MSTVELGALVVLALACAATDLLTRRIPNLLNLVVLVAGVGFAVATSTVEGTLLHLAHFALALVAAMVLFRFGMWGGGDAKFYAAAAVWFPLVQAPMLALYTALAGVVLVLAFSLTPSKKKRRERLAALPYGMAIAAGAIALAIMTYMGDAPA</sequence>
<dbReference type="EMBL" id="LBHB01000006">
    <property type="protein sequence ID" value="KLE31230.1"/>
    <property type="molecule type" value="Genomic_DNA"/>
</dbReference>
<keyword evidence="2" id="KW-1003">Cell membrane</keyword>
<keyword evidence="9" id="KW-1185">Reference proteome</keyword>
<dbReference type="GO" id="GO:0005886">
    <property type="term" value="C:plasma membrane"/>
    <property type="evidence" value="ECO:0007669"/>
    <property type="project" value="UniProtKB-SubCell"/>
</dbReference>
<dbReference type="InterPro" id="IPR000045">
    <property type="entry name" value="Prepilin_IV_endopep_pep"/>
</dbReference>